<evidence type="ECO:0000313" key="2">
    <source>
        <dbReference type="Proteomes" id="UP000265703"/>
    </source>
</evidence>
<dbReference type="AlphaFoldDB" id="A0A397TPW8"/>
<proteinExistence type="predicted"/>
<keyword evidence="2" id="KW-1185">Reference proteome</keyword>
<evidence type="ECO:0008006" key="3">
    <source>
        <dbReference type="Google" id="ProtNLM"/>
    </source>
</evidence>
<dbReference type="Proteomes" id="UP000265703">
    <property type="component" value="Unassembled WGS sequence"/>
</dbReference>
<accession>A0A397TPW8</accession>
<dbReference type="OrthoDB" id="2338937at2759"/>
<name>A0A397TPW8_9GLOM</name>
<gene>
    <name evidence="1" type="ORF">C1645_588243</name>
</gene>
<sequence length="497" mass="59177">MAKLNEDILFLLFEELQDDPKSLFSCLMVNKFWCETTIPILWRNPWNYENNINYKNKSSLYHIIINSLSNDKKEFLKSQEVQLPPISRHPILFDYLSFCKGINVNVINDIIPIGTSTYNRFLLKQEIYILLMGKCLNLKYLDIRSIEHQIFYFPEAKARLNSLCELKFDTSIDSIYFYGLARICDNIEKLIIINTILKINHGIIKLIEVQRNLKYFEWNDDIDNFMELDDIYEEIFLTLAKKAHTLTHFITNFHDEFEYTFPPKILPELRNLKTLKLNFHPTFEFYYYEKLVNSVYYNLEILQLGNFTYLDTVACIIKNTGGRIRKILIDNYYTIEDKYHFYDGFIFLIGIIYDNCPLIESLSLALSSSEGLLVEFEKLLKVCHNLKVLELSMSSIDEMEESHERLSASREELLKILIRSASFNLREINFFEYFKFTLETLENFLENWRGRCALSIFVPDFDDHEEEKYTDMINRFKNDGVLKDFKRVIKREMNIDN</sequence>
<comment type="caution">
    <text evidence="1">The sequence shown here is derived from an EMBL/GenBank/DDBJ whole genome shotgun (WGS) entry which is preliminary data.</text>
</comment>
<protein>
    <recommendedName>
        <fullName evidence="3">F-box domain-containing protein</fullName>
    </recommendedName>
</protein>
<dbReference type="InterPro" id="IPR032675">
    <property type="entry name" value="LRR_dom_sf"/>
</dbReference>
<dbReference type="Gene3D" id="3.80.10.10">
    <property type="entry name" value="Ribonuclease Inhibitor"/>
    <property type="match status" value="1"/>
</dbReference>
<reference evidence="1 2" key="1">
    <citation type="submission" date="2018-06" db="EMBL/GenBank/DDBJ databases">
        <title>Comparative genomics reveals the genomic features of Rhizophagus irregularis, R. cerebriforme, R. diaphanum and Gigaspora rosea, and their symbiotic lifestyle signature.</title>
        <authorList>
            <person name="Morin E."/>
            <person name="San Clemente H."/>
            <person name="Chen E.C.H."/>
            <person name="De La Providencia I."/>
            <person name="Hainaut M."/>
            <person name="Kuo A."/>
            <person name="Kohler A."/>
            <person name="Murat C."/>
            <person name="Tang N."/>
            <person name="Roy S."/>
            <person name="Loubradou J."/>
            <person name="Henrissat B."/>
            <person name="Grigoriev I.V."/>
            <person name="Corradi N."/>
            <person name="Roux C."/>
            <person name="Martin F.M."/>
        </authorList>
    </citation>
    <scope>NUCLEOTIDE SEQUENCE [LARGE SCALE GENOMIC DNA]</scope>
    <source>
        <strain evidence="1 2">DAOM 227022</strain>
    </source>
</reference>
<evidence type="ECO:0000313" key="1">
    <source>
        <dbReference type="EMBL" id="RIA98966.1"/>
    </source>
</evidence>
<dbReference type="EMBL" id="QKYT01000009">
    <property type="protein sequence ID" value="RIA98966.1"/>
    <property type="molecule type" value="Genomic_DNA"/>
</dbReference>
<dbReference type="SUPFAM" id="SSF52047">
    <property type="entry name" value="RNI-like"/>
    <property type="match status" value="1"/>
</dbReference>
<organism evidence="1 2">
    <name type="scientific">Glomus cerebriforme</name>
    <dbReference type="NCBI Taxonomy" id="658196"/>
    <lineage>
        <taxon>Eukaryota</taxon>
        <taxon>Fungi</taxon>
        <taxon>Fungi incertae sedis</taxon>
        <taxon>Mucoromycota</taxon>
        <taxon>Glomeromycotina</taxon>
        <taxon>Glomeromycetes</taxon>
        <taxon>Glomerales</taxon>
        <taxon>Glomeraceae</taxon>
        <taxon>Glomus</taxon>
    </lineage>
</organism>